<dbReference type="Gene3D" id="2.30.42.10">
    <property type="match status" value="1"/>
</dbReference>
<comment type="subcellular location">
    <subcellularLocation>
        <location evidence="1">Cytoplasm</location>
    </subcellularLocation>
</comment>
<keyword evidence="3" id="KW-0677">Repeat</keyword>
<name>A0A6I9NMM5_9TELE</name>
<accession>A0A6I9NMM5</accession>
<evidence type="ECO:0000313" key="6">
    <source>
        <dbReference type="Proteomes" id="UP000504611"/>
    </source>
</evidence>
<sequence length="172" mass="18611">MRIQPVSSLYEQETSGSIIYTVELKRYGGPLGITISGTEEPFDPITISGLTKRGLAERTGAIHVGDRILAINSISLKGKPLSEAIHLLQMAGETVTLKIKKQLDNTEDRKAAEAEDTTENEISDTEEDDLTDSQQTNKLSELYSTTIPSVDSAMESWDGSGMDAGYGSQGKL</sequence>
<dbReference type="InterPro" id="IPR043545">
    <property type="entry name" value="GRIP1/2"/>
</dbReference>
<evidence type="ECO:0000259" key="5">
    <source>
        <dbReference type="PROSITE" id="PS50106"/>
    </source>
</evidence>
<feature type="domain" description="PDZ" evidence="5">
    <location>
        <begin position="21"/>
        <end position="103"/>
    </location>
</feature>
<keyword evidence="6" id="KW-1185">Reference proteome</keyword>
<dbReference type="SMART" id="SM00228">
    <property type="entry name" value="PDZ"/>
    <property type="match status" value="1"/>
</dbReference>
<dbReference type="Proteomes" id="UP000504611">
    <property type="component" value="Unplaced"/>
</dbReference>
<dbReference type="AlphaFoldDB" id="A0A6I9NMM5"/>
<dbReference type="CDD" id="cd06683">
    <property type="entry name" value="PDZ6_GRIP1-2-like"/>
    <property type="match status" value="1"/>
</dbReference>
<evidence type="ECO:0000256" key="2">
    <source>
        <dbReference type="ARBA" id="ARBA00022490"/>
    </source>
</evidence>
<dbReference type="PANTHER" id="PTHR46227">
    <property type="entry name" value="GLUTAMATE RECEPTOR-INTERACTING PROTEIN GRIP"/>
    <property type="match status" value="1"/>
</dbReference>
<feature type="compositionally biased region" description="Gly residues" evidence="4">
    <location>
        <begin position="162"/>
        <end position="172"/>
    </location>
</feature>
<gene>
    <name evidence="7" type="primary">LOC104952656</name>
</gene>
<reference evidence="7" key="1">
    <citation type="submission" date="2025-08" db="UniProtKB">
        <authorList>
            <consortium name="RefSeq"/>
        </authorList>
    </citation>
    <scope>IDENTIFICATION</scope>
    <source>
        <tissue evidence="7">Muscle</tissue>
    </source>
</reference>
<dbReference type="InterPro" id="IPR001478">
    <property type="entry name" value="PDZ"/>
</dbReference>
<dbReference type="PROSITE" id="PS50106">
    <property type="entry name" value="PDZ"/>
    <property type="match status" value="1"/>
</dbReference>
<dbReference type="GO" id="GO:0005737">
    <property type="term" value="C:cytoplasm"/>
    <property type="evidence" value="ECO:0007669"/>
    <property type="project" value="UniProtKB-SubCell"/>
</dbReference>
<dbReference type="KEGG" id="ncc:104952656"/>
<dbReference type="OrthoDB" id="75502at2759"/>
<evidence type="ECO:0000256" key="4">
    <source>
        <dbReference type="SAM" id="MobiDB-lite"/>
    </source>
</evidence>
<evidence type="ECO:0000313" key="7">
    <source>
        <dbReference type="RefSeq" id="XP_010777817.1"/>
    </source>
</evidence>
<keyword evidence="2" id="KW-0963">Cytoplasm</keyword>
<dbReference type="SUPFAM" id="SSF50156">
    <property type="entry name" value="PDZ domain-like"/>
    <property type="match status" value="1"/>
</dbReference>
<evidence type="ECO:0000256" key="3">
    <source>
        <dbReference type="ARBA" id="ARBA00022737"/>
    </source>
</evidence>
<dbReference type="FunFam" id="2.30.42.10:FF:000034">
    <property type="entry name" value="Glutamate receptor interacting protein 1"/>
    <property type="match status" value="1"/>
</dbReference>
<dbReference type="PANTHER" id="PTHR46227:SF4">
    <property type="entry name" value="GLUTAMATE RECEPTOR-INTERACTING PROTEIN 2"/>
    <property type="match status" value="1"/>
</dbReference>
<feature type="compositionally biased region" description="Polar residues" evidence="4">
    <location>
        <begin position="132"/>
        <end position="149"/>
    </location>
</feature>
<dbReference type="GO" id="GO:0098887">
    <property type="term" value="P:neurotransmitter receptor transport, endosome to postsynaptic membrane"/>
    <property type="evidence" value="ECO:0007669"/>
    <property type="project" value="TreeGrafter"/>
</dbReference>
<proteinExistence type="predicted"/>
<feature type="region of interest" description="Disordered" evidence="4">
    <location>
        <begin position="106"/>
        <end position="172"/>
    </location>
</feature>
<dbReference type="InterPro" id="IPR036034">
    <property type="entry name" value="PDZ_sf"/>
</dbReference>
<feature type="compositionally biased region" description="Acidic residues" evidence="4">
    <location>
        <begin position="114"/>
        <end position="131"/>
    </location>
</feature>
<dbReference type="GeneID" id="104952656"/>
<dbReference type="RefSeq" id="XP_010777817.1">
    <property type="nucleotide sequence ID" value="XM_010779515.1"/>
</dbReference>
<dbReference type="Pfam" id="PF00595">
    <property type="entry name" value="PDZ"/>
    <property type="match status" value="1"/>
</dbReference>
<evidence type="ECO:0000256" key="1">
    <source>
        <dbReference type="ARBA" id="ARBA00004496"/>
    </source>
</evidence>
<protein>
    <submittedName>
        <fullName evidence="7">Glutamate receptor-interacting protein 2-like</fullName>
    </submittedName>
</protein>
<organism evidence="6 7">
    <name type="scientific">Notothenia coriiceps</name>
    <name type="common">black rockcod</name>
    <dbReference type="NCBI Taxonomy" id="8208"/>
    <lineage>
        <taxon>Eukaryota</taxon>
        <taxon>Metazoa</taxon>
        <taxon>Chordata</taxon>
        <taxon>Craniata</taxon>
        <taxon>Vertebrata</taxon>
        <taxon>Euteleostomi</taxon>
        <taxon>Actinopterygii</taxon>
        <taxon>Neopterygii</taxon>
        <taxon>Teleostei</taxon>
        <taxon>Neoteleostei</taxon>
        <taxon>Acanthomorphata</taxon>
        <taxon>Eupercaria</taxon>
        <taxon>Perciformes</taxon>
        <taxon>Notothenioidei</taxon>
        <taxon>Nototheniidae</taxon>
        <taxon>Notothenia</taxon>
    </lineage>
</organism>